<keyword evidence="6" id="KW-0067">ATP-binding</keyword>
<dbReference type="InterPro" id="IPR010997">
    <property type="entry name" value="HRDC-like_sf"/>
</dbReference>
<dbReference type="InterPro" id="IPR002121">
    <property type="entry name" value="HRDC_dom"/>
</dbReference>
<comment type="cofactor">
    <cofactor evidence="1">
        <name>Zn(2+)</name>
        <dbReference type="ChEBI" id="CHEBI:29105"/>
    </cofactor>
</comment>
<evidence type="ECO:0000259" key="12">
    <source>
        <dbReference type="PROSITE" id="PS51192"/>
    </source>
</evidence>
<evidence type="ECO:0000256" key="5">
    <source>
        <dbReference type="ARBA" id="ARBA00022806"/>
    </source>
</evidence>
<evidence type="ECO:0000256" key="3">
    <source>
        <dbReference type="ARBA" id="ARBA00022741"/>
    </source>
</evidence>
<dbReference type="GO" id="GO:0016787">
    <property type="term" value="F:hydrolase activity"/>
    <property type="evidence" value="ECO:0007669"/>
    <property type="project" value="UniProtKB-KW"/>
</dbReference>
<dbReference type="Pfam" id="PF00570">
    <property type="entry name" value="HRDC"/>
    <property type="match status" value="1"/>
</dbReference>
<dbReference type="AlphaFoldDB" id="A0A6C0JBS1"/>
<dbReference type="Gene3D" id="3.40.50.300">
    <property type="entry name" value="P-loop containing nucleotide triphosphate hydrolases"/>
    <property type="match status" value="2"/>
</dbReference>
<keyword evidence="5" id="KW-0347">Helicase</keyword>
<dbReference type="Pfam" id="PF09382">
    <property type="entry name" value="RQC"/>
    <property type="match status" value="1"/>
</dbReference>
<dbReference type="CDD" id="cd17920">
    <property type="entry name" value="DEXHc_RecQ"/>
    <property type="match status" value="1"/>
</dbReference>
<dbReference type="Pfam" id="PF14493">
    <property type="entry name" value="HTH_40"/>
    <property type="match status" value="1"/>
</dbReference>
<comment type="catalytic activity">
    <reaction evidence="9">
        <text>Couples ATP hydrolysis with the unwinding of duplex DNA by translocating in the 3'-5' direction.</text>
        <dbReference type="EC" id="5.6.2.4"/>
    </reaction>
</comment>
<comment type="similarity">
    <text evidence="2">Belongs to the helicase family. RecQ subfamily.</text>
</comment>
<sequence length="690" mass="78010">MDLHLKEQYGFTSFRSSQRESINATIESKDSIILFPTGGGKSICYQFPATYLGKITVVISPLISLMTDQLLGLKQLGIKSMTLNSANTMDQLEISELLSDVSIIYCTPEYLTMNNDIIDSLQCLDICMFAIDEAHCLSEWGHDFRPSYRKLSIIKEHFPDVPISALTATATPLVIKDISNILGLYNPIILKKSTKRHNLRLSVYKKSSIASDIIPLLIPNTSIIIYVQTRDSAEKIRSVLAEEGFKVDKYHGGMSNKDRHTIHTNFIEDKIDILVATISFGMGIDKSNIRKVIVYGASTDLETYYQEVGRAGRDGIESDGILFYGPKDFITNQFLLSKSSKSVYRNKLLELFKNYIAGSMCRQEMIEHYFHTGSLPKDTAINKNNPNCLCDNCNSTENTLQQKCILTDMSKETRLIVDLLGSLDNDYGATKLILTLTGSTSKSLSTELRNNTYYGKGKYHTGSWWKEFFILLTDKKYLSYKLYANKYKLVILGNKHRVYPIMLELSEDMQLLAVDQGYLLRLKNVRTDIANKEKVAPYMVLSDTVLLNIAQIRPKSIDMLLNVNGITKLFAQKHGNCFINMKVSTSRYIPPKKTGSSSNESLKLYKSGKSFDEIAKCRGIKTFTVENHISYEFSNDLSLIDREKIGLTPQIYKEISEAVKKAGRSKLKPIKELVGKHISYFHIKVALLLM</sequence>
<dbReference type="InterPro" id="IPR011545">
    <property type="entry name" value="DEAD/DEAH_box_helicase_dom"/>
</dbReference>
<dbReference type="GO" id="GO:0009378">
    <property type="term" value="F:four-way junction helicase activity"/>
    <property type="evidence" value="ECO:0007669"/>
    <property type="project" value="TreeGrafter"/>
</dbReference>
<dbReference type="InterPro" id="IPR029491">
    <property type="entry name" value="Helicase_HTH"/>
</dbReference>
<evidence type="ECO:0000256" key="4">
    <source>
        <dbReference type="ARBA" id="ARBA00022801"/>
    </source>
</evidence>
<evidence type="ECO:0000256" key="8">
    <source>
        <dbReference type="ARBA" id="ARBA00023235"/>
    </source>
</evidence>
<dbReference type="Pfam" id="PF00270">
    <property type="entry name" value="DEAD"/>
    <property type="match status" value="1"/>
</dbReference>
<dbReference type="FunFam" id="3.40.50.300:FF:001389">
    <property type="entry name" value="ATP-dependent DNA helicase RecQ"/>
    <property type="match status" value="1"/>
</dbReference>
<dbReference type="Pfam" id="PF00271">
    <property type="entry name" value="Helicase_C"/>
    <property type="match status" value="1"/>
</dbReference>
<dbReference type="PROSITE" id="PS50967">
    <property type="entry name" value="HRDC"/>
    <property type="match status" value="1"/>
</dbReference>
<evidence type="ECO:0000256" key="7">
    <source>
        <dbReference type="ARBA" id="ARBA00023125"/>
    </source>
</evidence>
<dbReference type="GO" id="GO:0003677">
    <property type="term" value="F:DNA binding"/>
    <property type="evidence" value="ECO:0007669"/>
    <property type="project" value="UniProtKB-KW"/>
</dbReference>
<evidence type="ECO:0000259" key="11">
    <source>
        <dbReference type="PROSITE" id="PS50967"/>
    </source>
</evidence>
<dbReference type="GO" id="GO:0005737">
    <property type="term" value="C:cytoplasm"/>
    <property type="evidence" value="ECO:0007669"/>
    <property type="project" value="TreeGrafter"/>
</dbReference>
<feature type="domain" description="Helicase C-terminal" evidence="13">
    <location>
        <begin position="212"/>
        <end position="360"/>
    </location>
</feature>
<dbReference type="InterPro" id="IPR004589">
    <property type="entry name" value="DNA_helicase_ATP-dep_RecQ"/>
</dbReference>
<dbReference type="PROSITE" id="PS51194">
    <property type="entry name" value="HELICASE_CTER"/>
    <property type="match status" value="1"/>
</dbReference>
<evidence type="ECO:0000256" key="1">
    <source>
        <dbReference type="ARBA" id="ARBA00001947"/>
    </source>
</evidence>
<evidence type="ECO:0000256" key="10">
    <source>
        <dbReference type="ARBA" id="ARBA00034808"/>
    </source>
</evidence>
<dbReference type="GO" id="GO:0043138">
    <property type="term" value="F:3'-5' DNA helicase activity"/>
    <property type="evidence" value="ECO:0007669"/>
    <property type="project" value="UniProtKB-EC"/>
</dbReference>
<dbReference type="InterPro" id="IPR036390">
    <property type="entry name" value="WH_DNA-bd_sf"/>
</dbReference>
<name>A0A6C0JBS1_9ZZZZ</name>
<keyword evidence="3" id="KW-0547">Nucleotide-binding</keyword>
<dbReference type="NCBIfam" id="TIGR00614">
    <property type="entry name" value="recQ_fam"/>
    <property type="match status" value="1"/>
</dbReference>
<accession>A0A6C0JBS1</accession>
<keyword evidence="8" id="KW-0413">Isomerase</keyword>
<dbReference type="SMART" id="SM00487">
    <property type="entry name" value="DEXDc"/>
    <property type="match status" value="1"/>
</dbReference>
<feature type="domain" description="Helicase ATP-binding" evidence="12">
    <location>
        <begin position="22"/>
        <end position="188"/>
    </location>
</feature>
<evidence type="ECO:0000259" key="13">
    <source>
        <dbReference type="PROSITE" id="PS51194"/>
    </source>
</evidence>
<evidence type="ECO:0000256" key="2">
    <source>
        <dbReference type="ARBA" id="ARBA00005446"/>
    </source>
</evidence>
<evidence type="ECO:0000313" key="14">
    <source>
        <dbReference type="EMBL" id="QHU01044.1"/>
    </source>
</evidence>
<evidence type="ECO:0000256" key="6">
    <source>
        <dbReference type="ARBA" id="ARBA00022840"/>
    </source>
</evidence>
<dbReference type="SUPFAM" id="SSF52540">
    <property type="entry name" value="P-loop containing nucleoside triphosphate hydrolases"/>
    <property type="match status" value="1"/>
</dbReference>
<dbReference type="GO" id="GO:0005634">
    <property type="term" value="C:nucleus"/>
    <property type="evidence" value="ECO:0007669"/>
    <property type="project" value="TreeGrafter"/>
</dbReference>
<evidence type="ECO:0000256" key="9">
    <source>
        <dbReference type="ARBA" id="ARBA00034617"/>
    </source>
</evidence>
<dbReference type="SMART" id="SM00341">
    <property type="entry name" value="HRDC"/>
    <property type="match status" value="1"/>
</dbReference>
<dbReference type="InterPro" id="IPR044876">
    <property type="entry name" value="HRDC_dom_sf"/>
</dbReference>
<dbReference type="SUPFAM" id="SSF46785">
    <property type="entry name" value="Winged helix' DNA-binding domain"/>
    <property type="match status" value="1"/>
</dbReference>
<dbReference type="SMART" id="SM00956">
    <property type="entry name" value="RQC"/>
    <property type="match status" value="1"/>
</dbReference>
<proteinExistence type="inferred from homology"/>
<feature type="domain" description="HRDC" evidence="11">
    <location>
        <begin position="512"/>
        <end position="592"/>
    </location>
</feature>
<dbReference type="SUPFAM" id="SSF47819">
    <property type="entry name" value="HRDC-like"/>
    <property type="match status" value="1"/>
</dbReference>
<keyword evidence="4" id="KW-0378">Hydrolase</keyword>
<dbReference type="EMBL" id="MN740334">
    <property type="protein sequence ID" value="QHU01044.1"/>
    <property type="molecule type" value="Genomic_DNA"/>
</dbReference>
<keyword evidence="7" id="KW-0238">DNA-binding</keyword>
<dbReference type="SMART" id="SM00490">
    <property type="entry name" value="HELICc"/>
    <property type="match status" value="1"/>
</dbReference>
<dbReference type="PANTHER" id="PTHR13710:SF120">
    <property type="entry name" value="BIFUNCTIONAL 3'-5' EXONUCLEASE_ATP-DEPENDENT HELICASE WRN"/>
    <property type="match status" value="1"/>
</dbReference>
<dbReference type="InterPro" id="IPR018982">
    <property type="entry name" value="RQC_domain"/>
</dbReference>
<dbReference type="Gene3D" id="1.10.10.10">
    <property type="entry name" value="Winged helix-like DNA-binding domain superfamily/Winged helix DNA-binding domain"/>
    <property type="match status" value="1"/>
</dbReference>
<dbReference type="GO" id="GO:0005524">
    <property type="term" value="F:ATP binding"/>
    <property type="evidence" value="ECO:0007669"/>
    <property type="project" value="UniProtKB-KW"/>
</dbReference>
<dbReference type="PROSITE" id="PS51192">
    <property type="entry name" value="HELICASE_ATP_BIND_1"/>
    <property type="match status" value="1"/>
</dbReference>
<dbReference type="EC" id="5.6.2.4" evidence="10"/>
<dbReference type="PANTHER" id="PTHR13710">
    <property type="entry name" value="DNA HELICASE RECQ FAMILY MEMBER"/>
    <property type="match status" value="1"/>
</dbReference>
<dbReference type="InterPro" id="IPR014001">
    <property type="entry name" value="Helicase_ATP-bd"/>
</dbReference>
<dbReference type="InterPro" id="IPR027417">
    <property type="entry name" value="P-loop_NTPase"/>
</dbReference>
<dbReference type="GO" id="GO:0006260">
    <property type="term" value="P:DNA replication"/>
    <property type="evidence" value="ECO:0007669"/>
    <property type="project" value="InterPro"/>
</dbReference>
<dbReference type="InterPro" id="IPR036388">
    <property type="entry name" value="WH-like_DNA-bd_sf"/>
</dbReference>
<reference evidence="14" key="1">
    <citation type="journal article" date="2020" name="Nature">
        <title>Giant virus diversity and host interactions through global metagenomics.</title>
        <authorList>
            <person name="Schulz F."/>
            <person name="Roux S."/>
            <person name="Paez-Espino D."/>
            <person name="Jungbluth S."/>
            <person name="Walsh D.A."/>
            <person name="Denef V.J."/>
            <person name="McMahon K.D."/>
            <person name="Konstantinidis K.T."/>
            <person name="Eloe-Fadrosh E.A."/>
            <person name="Kyrpides N.C."/>
            <person name="Woyke T."/>
        </authorList>
    </citation>
    <scope>NUCLEOTIDE SEQUENCE</scope>
    <source>
        <strain evidence="14">GVMAG-M-3300025860-20</strain>
    </source>
</reference>
<protein>
    <recommendedName>
        <fullName evidence="10">DNA 3'-5' helicase</fullName>
        <ecNumber evidence="10">5.6.2.4</ecNumber>
    </recommendedName>
</protein>
<dbReference type="GO" id="GO:0000724">
    <property type="term" value="P:double-strand break repair via homologous recombination"/>
    <property type="evidence" value="ECO:0007669"/>
    <property type="project" value="TreeGrafter"/>
</dbReference>
<dbReference type="Gene3D" id="1.10.150.80">
    <property type="entry name" value="HRDC domain"/>
    <property type="match status" value="1"/>
</dbReference>
<organism evidence="14">
    <name type="scientific">viral metagenome</name>
    <dbReference type="NCBI Taxonomy" id="1070528"/>
    <lineage>
        <taxon>unclassified sequences</taxon>
        <taxon>metagenomes</taxon>
        <taxon>organismal metagenomes</taxon>
    </lineage>
</organism>
<dbReference type="GO" id="GO:0005694">
    <property type="term" value="C:chromosome"/>
    <property type="evidence" value="ECO:0007669"/>
    <property type="project" value="TreeGrafter"/>
</dbReference>
<dbReference type="InterPro" id="IPR001650">
    <property type="entry name" value="Helicase_C-like"/>
</dbReference>